<proteinExistence type="predicted"/>
<reference evidence="1" key="1">
    <citation type="journal article" date="2020" name="Stud. Mycol.">
        <title>101 Dothideomycetes genomes: a test case for predicting lifestyles and emergence of pathogens.</title>
        <authorList>
            <person name="Haridas S."/>
            <person name="Albert R."/>
            <person name="Binder M."/>
            <person name="Bloem J."/>
            <person name="Labutti K."/>
            <person name="Salamov A."/>
            <person name="Andreopoulos B."/>
            <person name="Baker S."/>
            <person name="Barry K."/>
            <person name="Bills G."/>
            <person name="Bluhm B."/>
            <person name="Cannon C."/>
            <person name="Castanera R."/>
            <person name="Culley D."/>
            <person name="Daum C."/>
            <person name="Ezra D."/>
            <person name="Gonzalez J."/>
            <person name="Henrissat B."/>
            <person name="Kuo A."/>
            <person name="Liang C."/>
            <person name="Lipzen A."/>
            <person name="Lutzoni F."/>
            <person name="Magnuson J."/>
            <person name="Mondo S."/>
            <person name="Nolan M."/>
            <person name="Ohm R."/>
            <person name="Pangilinan J."/>
            <person name="Park H.-J."/>
            <person name="Ramirez L."/>
            <person name="Alfaro M."/>
            <person name="Sun H."/>
            <person name="Tritt A."/>
            <person name="Yoshinaga Y."/>
            <person name="Zwiers L.-H."/>
            <person name="Turgeon B."/>
            <person name="Goodwin S."/>
            <person name="Spatafora J."/>
            <person name="Crous P."/>
            <person name="Grigoriev I."/>
        </authorList>
    </citation>
    <scope>NUCLEOTIDE SEQUENCE</scope>
    <source>
        <strain evidence="1">CBS 525.71</strain>
    </source>
</reference>
<accession>A0ACB6SB79</accession>
<dbReference type="Proteomes" id="UP000799754">
    <property type="component" value="Unassembled WGS sequence"/>
</dbReference>
<keyword evidence="2" id="KW-1185">Reference proteome</keyword>
<dbReference type="EMBL" id="MU006706">
    <property type="protein sequence ID" value="KAF2630850.1"/>
    <property type="molecule type" value="Genomic_DNA"/>
</dbReference>
<name>A0ACB6SB79_9PLEO</name>
<evidence type="ECO:0000313" key="1">
    <source>
        <dbReference type="EMBL" id="KAF2630850.1"/>
    </source>
</evidence>
<comment type="caution">
    <text evidence="1">The sequence shown here is derived from an EMBL/GenBank/DDBJ whole genome shotgun (WGS) entry which is preliminary data.</text>
</comment>
<gene>
    <name evidence="1" type="ORF">BU25DRAFT_249276</name>
</gene>
<organism evidence="1 2">
    <name type="scientific">Macroventuria anomochaeta</name>
    <dbReference type="NCBI Taxonomy" id="301207"/>
    <lineage>
        <taxon>Eukaryota</taxon>
        <taxon>Fungi</taxon>
        <taxon>Dikarya</taxon>
        <taxon>Ascomycota</taxon>
        <taxon>Pezizomycotina</taxon>
        <taxon>Dothideomycetes</taxon>
        <taxon>Pleosporomycetidae</taxon>
        <taxon>Pleosporales</taxon>
        <taxon>Pleosporineae</taxon>
        <taxon>Didymellaceae</taxon>
        <taxon>Macroventuria</taxon>
    </lineage>
</organism>
<evidence type="ECO:0000313" key="2">
    <source>
        <dbReference type="Proteomes" id="UP000799754"/>
    </source>
</evidence>
<protein>
    <submittedName>
        <fullName evidence="1">Uncharacterized protein</fullName>
    </submittedName>
</protein>
<sequence length="179" mass="20486">MTCLVPYKDQAKVAVQTIKQNPILTQQYAAAINKVSKSTVWAHQCGRTARRLEKSECLACLYARQLTQQHGRQRVLCSNQRVVEPWFDLVQNAKAKYGRHESSLVTSSHSNPKSWPVKHTPHVTCHCHSGVFLVTWERFVAQLREPMVERALGFSVVRRRRDSRAASCSGVCRGWELWI</sequence>